<dbReference type="EMBL" id="BSXS01001626">
    <property type="protein sequence ID" value="GME76745.1"/>
    <property type="molecule type" value="Genomic_DNA"/>
</dbReference>
<proteinExistence type="predicted"/>
<evidence type="ECO:0000313" key="2">
    <source>
        <dbReference type="Proteomes" id="UP001165064"/>
    </source>
</evidence>
<keyword evidence="2" id="KW-1185">Reference proteome</keyword>
<name>A0ACB5SYB0_AMBMO</name>
<accession>A0ACB5SYB0</accession>
<evidence type="ECO:0000313" key="1">
    <source>
        <dbReference type="EMBL" id="GME76745.1"/>
    </source>
</evidence>
<protein>
    <submittedName>
        <fullName evidence="1">Unnamed protein product</fullName>
    </submittedName>
</protein>
<gene>
    <name evidence="1" type="ORF">Amon02_000274400</name>
</gene>
<comment type="caution">
    <text evidence="1">The sequence shown here is derived from an EMBL/GenBank/DDBJ whole genome shotgun (WGS) entry which is preliminary data.</text>
</comment>
<organism evidence="1 2">
    <name type="scientific">Ambrosiozyma monospora</name>
    <name type="common">Yeast</name>
    <name type="synonym">Endomycopsis monosporus</name>
    <dbReference type="NCBI Taxonomy" id="43982"/>
    <lineage>
        <taxon>Eukaryota</taxon>
        <taxon>Fungi</taxon>
        <taxon>Dikarya</taxon>
        <taxon>Ascomycota</taxon>
        <taxon>Saccharomycotina</taxon>
        <taxon>Pichiomycetes</taxon>
        <taxon>Pichiales</taxon>
        <taxon>Pichiaceae</taxon>
        <taxon>Ambrosiozyma</taxon>
    </lineage>
</organism>
<sequence>MAQLTRKRVRSRKAAANSESKSITTTRSRNRNSKSKSKSKSKTSTTTPSYSKTTTPTTQLQFQFRNDEYSENSKPREEQDFNEFYPNLNENVKLPLSIKRSSGSKTSSLSSSTTDATPTATVHVDIELYNEKLAEYQEKRQHRDSEIYLRLKTPSFRPIPTTEPTRESTKPNGTTTKPKSKGTATTTTTAIDASYSIHNDKSLEYQKRCQLHRTCIKLGFNEQQEQSTEHNHNYFTDVIPDDPVLPQVPFIRQDESRNGLATNTLANNAKFQVLYDMDEQDYLFLEWLNSDESVVPGPGSHTAVTNGSSSSSAANSSIVGTVNGSPTMTSEDANGSTLTSTPTSTAPASTSTPGPQSQARKHLLTMEVFEIIMTHLESQSYITSQLLPPPVKDQDQTNTIHRHHAELYSSDDGTGSIDQCCAVCNKTDCDSSTNAIIFCDGCNIAVHQECYGVQFIPEGPWLCRRCLISRNQTQKCLFCASTTGAFKQLDNGYWAHVICCLFINELYFANPTYMEPIEGLVNIPKSRWKLNCYICKQKVGACIQCHRSSCVTAYHVTCARRAGLYLGFKDGVAGALSDKSTLVSYCDKHCPKSWAHQHDIALGIEKTRLYFGLSDAERAALSSHDGCGASKVVVSKETKSLLRSTRNEMFKWKYSESAYNAPLIYIHRLSEFLRVNKIKIDHEFHTLCDIAKYWTMKRDMAKKPLIKRADALNYGLLTQDELKQRMQFTEIIKTDVGKVATLTNSIEQKTKLNTEITNCVIDQVEQLYFPKRSIFTFLSQQIFKNDAKLINATEPTPASTSTTTSSTTTTGKSKRIVSPEGHPILNLHTIYHKIEQMEYTRVSELINDMENLQKFMLDDPDTWRHTRAYRFFRGPWRNSRSKIYERCLKMEKLFDDGDFEKFVDEEMVLDGLSVELKENVAAAAVVDKSVEENVEEEAAVVESKELKDVVVSGESKVDQAADSEILSIEKNHDEREKDYEQTGNQVEDDGASSKMQIDESTKSHVVPGGEHNKESTTTDDKQVDTLESNEPVEPKPEPPLEDVSKEQTEPLIHPGENISTQAIQTQVSEPSTSVVTTQQQDDNYNPESKSNTKSPRKKRRRWMDQFVSQFFAQQKDDESGDVALAYDEDHNQETKSGCYNK</sequence>
<reference evidence="1" key="1">
    <citation type="submission" date="2023-04" db="EMBL/GenBank/DDBJ databases">
        <title>Ambrosiozyma monospora NBRC 10751.</title>
        <authorList>
            <person name="Ichikawa N."/>
            <person name="Sato H."/>
            <person name="Tonouchi N."/>
        </authorList>
    </citation>
    <scope>NUCLEOTIDE SEQUENCE</scope>
    <source>
        <strain evidence="1">NBRC 10751</strain>
    </source>
</reference>
<dbReference type="Proteomes" id="UP001165064">
    <property type="component" value="Unassembled WGS sequence"/>
</dbReference>